<sequence>MTQNDETRRLSKRWVTFGAALLTCGARAGKAGPGSCASPQKSARGGKRIHPEEKEKQKKLFRSKRVRGKCVASGEVSGEVSAEGARCPGRGARGVRGEARAESPGSRQRVILPLLPQVRSSGTAVDSLLSAR</sequence>
<accession>A0AAW0MVW7</accession>
<feature type="compositionally biased region" description="Basic and acidic residues" evidence="1">
    <location>
        <begin position="49"/>
        <end position="58"/>
    </location>
</feature>
<name>A0AAW0MVW7_9GOBI</name>
<protein>
    <recommendedName>
        <fullName evidence="4">Secreted protein</fullName>
    </recommendedName>
</protein>
<feature type="region of interest" description="Disordered" evidence="1">
    <location>
        <begin position="27"/>
        <end position="61"/>
    </location>
</feature>
<evidence type="ECO:0000313" key="3">
    <source>
        <dbReference type="Proteomes" id="UP001460270"/>
    </source>
</evidence>
<evidence type="ECO:0000313" key="2">
    <source>
        <dbReference type="EMBL" id="KAK7880613.1"/>
    </source>
</evidence>
<comment type="caution">
    <text evidence="2">The sequence shown here is derived from an EMBL/GenBank/DDBJ whole genome shotgun (WGS) entry which is preliminary data.</text>
</comment>
<dbReference type="AlphaFoldDB" id="A0AAW0MVW7"/>
<keyword evidence="3" id="KW-1185">Reference proteome</keyword>
<dbReference type="EMBL" id="JBBPFD010000069">
    <property type="protein sequence ID" value="KAK7880613.1"/>
    <property type="molecule type" value="Genomic_DNA"/>
</dbReference>
<evidence type="ECO:0008006" key="4">
    <source>
        <dbReference type="Google" id="ProtNLM"/>
    </source>
</evidence>
<proteinExistence type="predicted"/>
<dbReference type="Proteomes" id="UP001460270">
    <property type="component" value="Unassembled WGS sequence"/>
</dbReference>
<gene>
    <name evidence="2" type="ORF">WMY93_032750</name>
</gene>
<organism evidence="2 3">
    <name type="scientific">Mugilogobius chulae</name>
    <name type="common">yellowstripe goby</name>
    <dbReference type="NCBI Taxonomy" id="88201"/>
    <lineage>
        <taxon>Eukaryota</taxon>
        <taxon>Metazoa</taxon>
        <taxon>Chordata</taxon>
        <taxon>Craniata</taxon>
        <taxon>Vertebrata</taxon>
        <taxon>Euteleostomi</taxon>
        <taxon>Actinopterygii</taxon>
        <taxon>Neopterygii</taxon>
        <taxon>Teleostei</taxon>
        <taxon>Neoteleostei</taxon>
        <taxon>Acanthomorphata</taxon>
        <taxon>Gobiaria</taxon>
        <taxon>Gobiiformes</taxon>
        <taxon>Gobioidei</taxon>
        <taxon>Gobiidae</taxon>
        <taxon>Gobionellinae</taxon>
        <taxon>Mugilogobius</taxon>
    </lineage>
</organism>
<evidence type="ECO:0000256" key="1">
    <source>
        <dbReference type="SAM" id="MobiDB-lite"/>
    </source>
</evidence>
<reference evidence="3" key="1">
    <citation type="submission" date="2024-04" db="EMBL/GenBank/DDBJ databases">
        <title>Salinicola lusitanus LLJ914,a marine bacterium isolated from the Okinawa Trough.</title>
        <authorList>
            <person name="Li J."/>
        </authorList>
    </citation>
    <scope>NUCLEOTIDE SEQUENCE [LARGE SCALE GENOMIC DNA]</scope>
</reference>
<feature type="region of interest" description="Disordered" evidence="1">
    <location>
        <begin position="81"/>
        <end position="114"/>
    </location>
</feature>